<dbReference type="AlphaFoldDB" id="A2SB14"/>
<dbReference type="KEGG" id="bml:BMA10229_A3193"/>
<sequence length="98" mass="10767">MSRPVRGIRPSRARAADASGRWPVCDAVFSARAASGARPRVDDTAGVCRRGSGRPDRAVRGGQADRKRLGPRSEGLIVAGLVDNIRFVYEPYKFVRWE</sequence>
<gene>
    <name evidence="2" type="ordered locus">BMA10229_A3193</name>
</gene>
<protein>
    <submittedName>
        <fullName evidence="2">Uncharacterized protein</fullName>
    </submittedName>
</protein>
<proteinExistence type="predicted"/>
<evidence type="ECO:0000313" key="2">
    <source>
        <dbReference type="EMBL" id="ABN03349.2"/>
    </source>
</evidence>
<reference evidence="2 3" key="1">
    <citation type="submission" date="2007-01" db="EMBL/GenBank/DDBJ databases">
        <authorList>
            <person name="DeShazer D."/>
            <person name="Woods D.E."/>
            <person name="Nierman W.C."/>
        </authorList>
    </citation>
    <scope>NUCLEOTIDE SEQUENCE [LARGE SCALE GENOMIC DNA]</scope>
    <source>
        <strain evidence="2 3">NCTC 10229</strain>
    </source>
</reference>
<organism evidence="2 3">
    <name type="scientific">Burkholderia mallei (strain NCTC 10229)</name>
    <dbReference type="NCBI Taxonomy" id="412022"/>
    <lineage>
        <taxon>Bacteria</taxon>
        <taxon>Pseudomonadati</taxon>
        <taxon>Pseudomonadota</taxon>
        <taxon>Betaproteobacteria</taxon>
        <taxon>Burkholderiales</taxon>
        <taxon>Burkholderiaceae</taxon>
        <taxon>Burkholderia</taxon>
        <taxon>pseudomallei group</taxon>
    </lineage>
</organism>
<accession>A2SB14</accession>
<evidence type="ECO:0000313" key="3">
    <source>
        <dbReference type="Proteomes" id="UP000002283"/>
    </source>
</evidence>
<feature type="compositionally biased region" description="Basic and acidic residues" evidence="1">
    <location>
        <begin position="53"/>
        <end position="67"/>
    </location>
</feature>
<evidence type="ECO:0000256" key="1">
    <source>
        <dbReference type="SAM" id="MobiDB-lite"/>
    </source>
</evidence>
<dbReference type="EMBL" id="CP000546">
    <property type="protein sequence ID" value="ABN03349.2"/>
    <property type="molecule type" value="Genomic_DNA"/>
</dbReference>
<dbReference type="Proteomes" id="UP000002283">
    <property type="component" value="Chromosome I"/>
</dbReference>
<feature type="region of interest" description="Disordered" evidence="1">
    <location>
        <begin position="40"/>
        <end position="67"/>
    </location>
</feature>
<name>A2SB14_BURM9</name>
<dbReference type="HOGENOM" id="CLU_2380667_0_0_4"/>